<accession>A0ABS1JEV6</accession>
<dbReference type="Pfam" id="PF00990">
    <property type="entry name" value="GGDEF"/>
    <property type="match status" value="1"/>
</dbReference>
<dbReference type="Proteomes" id="UP000602284">
    <property type="component" value="Unassembled WGS sequence"/>
</dbReference>
<sequence>MYISEREYHPLLSRLTDVAAQSTAFVVALVDLDRFHEVLPEMELGEKLKQMHELIQNLVPSELLYLGRDEFAVVSADHRVEDLFLHVTLAKQALEQRFGATFSAGLAEYPKHGDDVKELLRALEESLYRAKQEGRNRIVFAADTKMKLKSNYYTLTQLDRLSRLAKELNRSEASLLRESLDDFLRQFEQ</sequence>
<organism evidence="2 3">
    <name type="scientific">Tumebacillus amylolyticus</name>
    <dbReference type="NCBI Taxonomy" id="2801339"/>
    <lineage>
        <taxon>Bacteria</taxon>
        <taxon>Bacillati</taxon>
        <taxon>Bacillota</taxon>
        <taxon>Bacilli</taxon>
        <taxon>Bacillales</taxon>
        <taxon>Alicyclobacillaceae</taxon>
        <taxon>Tumebacillus</taxon>
    </lineage>
</organism>
<dbReference type="PROSITE" id="PS50887">
    <property type="entry name" value="GGDEF"/>
    <property type="match status" value="1"/>
</dbReference>
<dbReference type="PANTHER" id="PTHR33121">
    <property type="entry name" value="CYCLIC DI-GMP PHOSPHODIESTERASE PDEF"/>
    <property type="match status" value="1"/>
</dbReference>
<dbReference type="InterPro" id="IPR043128">
    <property type="entry name" value="Rev_trsase/Diguanyl_cyclase"/>
</dbReference>
<dbReference type="InterPro" id="IPR050706">
    <property type="entry name" value="Cyclic-di-GMP_PDE-like"/>
</dbReference>
<keyword evidence="3" id="KW-1185">Reference proteome</keyword>
<dbReference type="InterPro" id="IPR000160">
    <property type="entry name" value="GGDEF_dom"/>
</dbReference>
<evidence type="ECO:0000313" key="3">
    <source>
        <dbReference type="Proteomes" id="UP000602284"/>
    </source>
</evidence>
<dbReference type="Gene3D" id="3.30.70.270">
    <property type="match status" value="1"/>
</dbReference>
<proteinExistence type="predicted"/>
<reference evidence="2 3" key="1">
    <citation type="submission" date="2021-01" db="EMBL/GenBank/DDBJ databases">
        <title>Tumebacillus sp. strain ITR2 16S ribosomal RNA gene Genome sequencing and assembly.</title>
        <authorList>
            <person name="Kang M."/>
        </authorList>
    </citation>
    <scope>NUCLEOTIDE SEQUENCE [LARGE SCALE GENOMIC DNA]</scope>
    <source>
        <strain evidence="2 3">ITR2</strain>
    </source>
</reference>
<name>A0ABS1JEV6_9BACL</name>
<dbReference type="SMART" id="SM00267">
    <property type="entry name" value="GGDEF"/>
    <property type="match status" value="1"/>
</dbReference>
<feature type="domain" description="GGDEF" evidence="1">
    <location>
        <begin position="23"/>
        <end position="143"/>
    </location>
</feature>
<gene>
    <name evidence="2" type="ORF">JJB07_19270</name>
</gene>
<dbReference type="InterPro" id="IPR029787">
    <property type="entry name" value="Nucleotide_cyclase"/>
</dbReference>
<dbReference type="PANTHER" id="PTHR33121:SF70">
    <property type="entry name" value="SIGNALING PROTEIN YKOW"/>
    <property type="match status" value="1"/>
</dbReference>
<dbReference type="SUPFAM" id="SSF55073">
    <property type="entry name" value="Nucleotide cyclase"/>
    <property type="match status" value="1"/>
</dbReference>
<evidence type="ECO:0000313" key="2">
    <source>
        <dbReference type="EMBL" id="MBL0388745.1"/>
    </source>
</evidence>
<dbReference type="RefSeq" id="WP_201637719.1">
    <property type="nucleotide sequence ID" value="NZ_JAEQNB010000007.1"/>
</dbReference>
<evidence type="ECO:0000259" key="1">
    <source>
        <dbReference type="PROSITE" id="PS50887"/>
    </source>
</evidence>
<comment type="caution">
    <text evidence="2">The sequence shown here is derived from an EMBL/GenBank/DDBJ whole genome shotgun (WGS) entry which is preliminary data.</text>
</comment>
<protein>
    <submittedName>
        <fullName evidence="2">Diguanylate cyclase</fullName>
    </submittedName>
</protein>
<dbReference type="EMBL" id="JAEQNB010000007">
    <property type="protein sequence ID" value="MBL0388745.1"/>
    <property type="molecule type" value="Genomic_DNA"/>
</dbReference>